<protein>
    <recommendedName>
        <fullName evidence="14">Steroid 21-hydroxylase</fullName>
        <ecNumber evidence="13">1.14.14.16</ecNumber>
    </recommendedName>
    <alternativeName>
        <fullName evidence="18">21-OHase</fullName>
    </alternativeName>
    <alternativeName>
        <fullName evidence="15">Cytochrome P-450c21</fullName>
    </alternativeName>
    <alternativeName>
        <fullName evidence="19">Cytochrome P450 21</fullName>
    </alternativeName>
    <alternativeName>
        <fullName evidence="17">Cytochrome P450 XXI</fullName>
    </alternativeName>
    <alternativeName>
        <fullName evidence="16">Cytochrome P450-C21</fullName>
    </alternativeName>
</protein>
<name>A0A7K5SXQ5_9FRIN</name>
<dbReference type="GO" id="GO:0004509">
    <property type="term" value="F:steroid 21-monooxygenase activity"/>
    <property type="evidence" value="ECO:0007669"/>
    <property type="project" value="UniProtKB-EC"/>
</dbReference>
<sequence>GGFLGVPDSSCPTPGSLVSQGGRDLALGGPCPGWRRQRGAVRGALARAGGRLGPLLWLQGRELCEELRSHGEAPLDPFEVFTFHTCSTIARLLFGDLVPPPGELRAFSRCLGELLQVWGHSSVQVLDLLPLLRALPNPGLRKLLRLVQHRDAFVEAQIQRHQVGRPREQPGLRSGLVGTEGQGRPRDLENTWGPPRLHMALVDLFIGGTETTAAALGWAVAFLLHRPELQARLRAELEGAQGPPGPGDMGRLPLLQATVSETLRLRPPAPLALPHCALRHTSLGGLPVVAGTVLVPNLLAAQQDPDIWQHPEVFLPERFLAPGAPSRSLLPFGCGARSCPGEGLARAELFVFLGLILREFRLEPGPGGLPGLRGSPGTVLRCPPFRLRMVPCQSP</sequence>
<keyword evidence="6 20" id="KW-0479">Metal-binding</keyword>
<dbReference type="EMBL" id="VZRH01003598">
    <property type="protein sequence ID" value="NWT96851.1"/>
    <property type="molecule type" value="Genomic_DNA"/>
</dbReference>
<evidence type="ECO:0000256" key="20">
    <source>
        <dbReference type="PIRSR" id="PIRSR602401-1"/>
    </source>
</evidence>
<accession>A0A7K5SXQ5</accession>
<dbReference type="PROSITE" id="PS00086">
    <property type="entry name" value="CYTOCHROME_P450"/>
    <property type="match status" value="1"/>
</dbReference>
<keyword evidence="11" id="KW-0472">Membrane</keyword>
<keyword evidence="8 20" id="KW-0408">Iron</keyword>
<evidence type="ECO:0000256" key="10">
    <source>
        <dbReference type="ARBA" id="ARBA00023121"/>
    </source>
</evidence>
<dbReference type="InterPro" id="IPR002401">
    <property type="entry name" value="Cyt_P450_E_grp-I"/>
</dbReference>
<gene>
    <name evidence="23" type="primary">Cyp21</name>
    <name evidence="23" type="ORF">UROPYL_R07328</name>
</gene>
<keyword evidence="7 21" id="KW-0560">Oxidoreductase</keyword>
<organism evidence="23 24">
    <name type="scientific">Urocynchramus pylzowi</name>
    <dbReference type="NCBI Taxonomy" id="571890"/>
    <lineage>
        <taxon>Eukaryota</taxon>
        <taxon>Metazoa</taxon>
        <taxon>Chordata</taxon>
        <taxon>Craniata</taxon>
        <taxon>Vertebrata</taxon>
        <taxon>Euteleostomi</taxon>
        <taxon>Archelosauria</taxon>
        <taxon>Archosauria</taxon>
        <taxon>Dinosauria</taxon>
        <taxon>Saurischia</taxon>
        <taxon>Theropoda</taxon>
        <taxon>Coelurosauria</taxon>
        <taxon>Aves</taxon>
        <taxon>Neognathae</taxon>
        <taxon>Neoaves</taxon>
        <taxon>Telluraves</taxon>
        <taxon>Australaves</taxon>
        <taxon>Passeriformes</taxon>
        <taxon>Passeroidea</taxon>
        <taxon>Fringillidae</taxon>
        <taxon>Urocynchramus</taxon>
    </lineage>
</organism>
<feature type="non-terminal residue" evidence="23">
    <location>
        <position position="395"/>
    </location>
</feature>
<evidence type="ECO:0000256" key="19">
    <source>
        <dbReference type="ARBA" id="ARBA00044342"/>
    </source>
</evidence>
<evidence type="ECO:0000256" key="22">
    <source>
        <dbReference type="SAM" id="MobiDB-lite"/>
    </source>
</evidence>
<comment type="cofactor">
    <cofactor evidence="1">
        <name>heme b</name>
        <dbReference type="ChEBI" id="CHEBI:60344"/>
    </cofactor>
</comment>
<dbReference type="Proteomes" id="UP000524542">
    <property type="component" value="Unassembled WGS sequence"/>
</dbReference>
<feature type="non-terminal residue" evidence="23">
    <location>
        <position position="1"/>
    </location>
</feature>
<evidence type="ECO:0000256" key="3">
    <source>
        <dbReference type="ARBA" id="ARBA00010617"/>
    </source>
</evidence>
<comment type="subcellular location">
    <subcellularLocation>
        <location evidence="2">Endoplasmic reticulum membrane</location>
        <topology evidence="2">Peripheral membrane protein</topology>
    </subcellularLocation>
</comment>
<dbReference type="Pfam" id="PF00067">
    <property type="entry name" value="p450"/>
    <property type="match status" value="1"/>
</dbReference>
<dbReference type="SUPFAM" id="SSF48264">
    <property type="entry name" value="Cytochrome P450"/>
    <property type="match status" value="1"/>
</dbReference>
<comment type="similarity">
    <text evidence="3 21">Belongs to the cytochrome P450 family.</text>
</comment>
<dbReference type="InterPro" id="IPR036396">
    <property type="entry name" value="Cyt_P450_sf"/>
</dbReference>
<evidence type="ECO:0000256" key="21">
    <source>
        <dbReference type="RuleBase" id="RU000461"/>
    </source>
</evidence>
<keyword evidence="4 20" id="KW-0349">Heme</keyword>
<dbReference type="GO" id="GO:0042448">
    <property type="term" value="P:progesterone metabolic process"/>
    <property type="evidence" value="ECO:0007669"/>
    <property type="project" value="TreeGrafter"/>
</dbReference>
<evidence type="ECO:0000256" key="2">
    <source>
        <dbReference type="ARBA" id="ARBA00004406"/>
    </source>
</evidence>
<evidence type="ECO:0000256" key="1">
    <source>
        <dbReference type="ARBA" id="ARBA00001970"/>
    </source>
</evidence>
<dbReference type="GO" id="GO:0005789">
    <property type="term" value="C:endoplasmic reticulum membrane"/>
    <property type="evidence" value="ECO:0007669"/>
    <property type="project" value="UniProtKB-SubCell"/>
</dbReference>
<evidence type="ECO:0000313" key="24">
    <source>
        <dbReference type="Proteomes" id="UP000524542"/>
    </source>
</evidence>
<feature type="region of interest" description="Disordered" evidence="22">
    <location>
        <begin position="164"/>
        <end position="191"/>
    </location>
</feature>
<evidence type="ECO:0000256" key="9">
    <source>
        <dbReference type="ARBA" id="ARBA00023033"/>
    </source>
</evidence>
<evidence type="ECO:0000256" key="14">
    <source>
        <dbReference type="ARBA" id="ARBA00044116"/>
    </source>
</evidence>
<dbReference type="AlphaFoldDB" id="A0A7K5SXQ5"/>
<dbReference type="PRINTS" id="PR00385">
    <property type="entry name" value="P450"/>
</dbReference>
<evidence type="ECO:0000256" key="13">
    <source>
        <dbReference type="ARBA" id="ARBA00044040"/>
    </source>
</evidence>
<reference evidence="23 24" key="1">
    <citation type="submission" date="2019-09" db="EMBL/GenBank/DDBJ databases">
        <title>Bird 10,000 Genomes (B10K) Project - Family phase.</title>
        <authorList>
            <person name="Zhang G."/>
        </authorList>
    </citation>
    <scope>NUCLEOTIDE SEQUENCE [LARGE SCALE GENOMIC DNA]</scope>
    <source>
        <strain evidence="23">B10K-DU-012-38</strain>
        <tissue evidence="23">Muscle</tissue>
    </source>
</reference>
<keyword evidence="24" id="KW-1185">Reference proteome</keyword>
<keyword evidence="10" id="KW-0446">Lipid-binding</keyword>
<dbReference type="Gene3D" id="1.10.630.10">
    <property type="entry name" value="Cytochrome P450"/>
    <property type="match status" value="1"/>
</dbReference>
<dbReference type="PRINTS" id="PR00463">
    <property type="entry name" value="EP450I"/>
</dbReference>
<evidence type="ECO:0000256" key="16">
    <source>
        <dbReference type="ARBA" id="ARBA00044265"/>
    </source>
</evidence>
<evidence type="ECO:0000256" key="4">
    <source>
        <dbReference type="ARBA" id="ARBA00022617"/>
    </source>
</evidence>
<dbReference type="GO" id="GO:0005496">
    <property type="term" value="F:steroid binding"/>
    <property type="evidence" value="ECO:0007669"/>
    <property type="project" value="UniProtKB-KW"/>
</dbReference>
<dbReference type="GO" id="GO:0042446">
    <property type="term" value="P:hormone biosynthetic process"/>
    <property type="evidence" value="ECO:0007669"/>
    <property type="project" value="TreeGrafter"/>
</dbReference>
<evidence type="ECO:0000256" key="11">
    <source>
        <dbReference type="ARBA" id="ARBA00023136"/>
    </source>
</evidence>
<keyword evidence="12" id="KW-0755">Steroidogenesis</keyword>
<proteinExistence type="inferred from homology"/>
<dbReference type="GO" id="GO:0005506">
    <property type="term" value="F:iron ion binding"/>
    <property type="evidence" value="ECO:0007669"/>
    <property type="project" value="InterPro"/>
</dbReference>
<dbReference type="InterPro" id="IPR001128">
    <property type="entry name" value="Cyt_P450"/>
</dbReference>
<dbReference type="PANTHER" id="PTHR24289">
    <property type="entry name" value="STEROID 17-ALPHA-HYDROXYLASE/17,20 LYASE"/>
    <property type="match status" value="1"/>
</dbReference>
<evidence type="ECO:0000256" key="7">
    <source>
        <dbReference type="ARBA" id="ARBA00023002"/>
    </source>
</evidence>
<comment type="cofactor">
    <cofactor evidence="20">
        <name>heme</name>
        <dbReference type="ChEBI" id="CHEBI:30413"/>
    </cofactor>
</comment>
<evidence type="ECO:0000256" key="18">
    <source>
        <dbReference type="ARBA" id="ARBA00044304"/>
    </source>
</evidence>
<keyword evidence="9 21" id="KW-0503">Monooxygenase</keyword>
<evidence type="ECO:0000313" key="23">
    <source>
        <dbReference type="EMBL" id="NWT96851.1"/>
    </source>
</evidence>
<dbReference type="PANTHER" id="PTHR24289:SF17">
    <property type="entry name" value="STEROID 21-HYDROXYLASE ISOFORM X1"/>
    <property type="match status" value="1"/>
</dbReference>
<evidence type="ECO:0000256" key="12">
    <source>
        <dbReference type="ARBA" id="ARBA00023250"/>
    </source>
</evidence>
<evidence type="ECO:0000256" key="5">
    <source>
        <dbReference type="ARBA" id="ARBA00022665"/>
    </source>
</evidence>
<dbReference type="InterPro" id="IPR017972">
    <property type="entry name" value="Cyt_P450_CS"/>
</dbReference>
<dbReference type="GO" id="GO:0006694">
    <property type="term" value="P:steroid biosynthetic process"/>
    <property type="evidence" value="ECO:0007669"/>
    <property type="project" value="UniProtKB-KW"/>
</dbReference>
<evidence type="ECO:0000256" key="6">
    <source>
        <dbReference type="ARBA" id="ARBA00022723"/>
    </source>
</evidence>
<comment type="caution">
    <text evidence="23">The sequence shown here is derived from an EMBL/GenBank/DDBJ whole genome shotgun (WGS) entry which is preliminary data.</text>
</comment>
<evidence type="ECO:0000256" key="8">
    <source>
        <dbReference type="ARBA" id="ARBA00023004"/>
    </source>
</evidence>
<dbReference type="EC" id="1.14.14.16" evidence="13"/>
<evidence type="ECO:0000256" key="15">
    <source>
        <dbReference type="ARBA" id="ARBA00044217"/>
    </source>
</evidence>
<keyword evidence="5" id="KW-0754">Steroid-binding</keyword>
<dbReference type="GO" id="GO:0020037">
    <property type="term" value="F:heme binding"/>
    <property type="evidence" value="ECO:0007669"/>
    <property type="project" value="InterPro"/>
</dbReference>
<dbReference type="GO" id="GO:0004508">
    <property type="term" value="F:steroid 17-alpha-monooxygenase activity"/>
    <property type="evidence" value="ECO:0007669"/>
    <property type="project" value="TreeGrafter"/>
</dbReference>
<feature type="binding site" description="axial binding residue" evidence="20">
    <location>
        <position position="339"/>
    </location>
    <ligand>
        <name>heme</name>
        <dbReference type="ChEBI" id="CHEBI:30413"/>
    </ligand>
    <ligandPart>
        <name>Fe</name>
        <dbReference type="ChEBI" id="CHEBI:18248"/>
    </ligandPart>
</feature>
<evidence type="ECO:0000256" key="17">
    <source>
        <dbReference type="ARBA" id="ARBA00044282"/>
    </source>
</evidence>